<organism evidence="4 5">
    <name type="scientific">Rotaria magnacalcarata</name>
    <dbReference type="NCBI Taxonomy" id="392030"/>
    <lineage>
        <taxon>Eukaryota</taxon>
        <taxon>Metazoa</taxon>
        <taxon>Spiralia</taxon>
        <taxon>Gnathifera</taxon>
        <taxon>Rotifera</taxon>
        <taxon>Eurotatoria</taxon>
        <taxon>Bdelloidea</taxon>
        <taxon>Philodinida</taxon>
        <taxon>Philodinidae</taxon>
        <taxon>Rotaria</taxon>
    </lineage>
</organism>
<sequence length="104" mass="11160">MRSNSGPPFNTTSGGTWIRFMGSGGTIIPLSSPSRNHCGTDTTGWLNGRLPKKIGIIVNESICFASGSDECLISLQASVLCCIGNFYIYFLSPVSICNPRYCTT</sequence>
<accession>A0A816Q0E1</accession>
<dbReference type="AlphaFoldDB" id="A0A816Q0E1"/>
<keyword evidence="1" id="KW-0732">Signal</keyword>
<gene>
    <name evidence="4" type="ORF">XDN619_LOCUS9698</name>
</gene>
<evidence type="ECO:0000256" key="1">
    <source>
        <dbReference type="ARBA" id="ARBA00022729"/>
    </source>
</evidence>
<protein>
    <recommendedName>
        <fullName evidence="3">UMOD/GP2/OIT3-like D8C domain-containing protein</fullName>
    </recommendedName>
</protein>
<evidence type="ECO:0000313" key="4">
    <source>
        <dbReference type="EMBL" id="CAF2056070.1"/>
    </source>
</evidence>
<comment type="caution">
    <text evidence="4">The sequence shown here is derived from an EMBL/GenBank/DDBJ whole genome shotgun (WGS) entry which is preliminary data.</text>
</comment>
<evidence type="ECO:0000256" key="2">
    <source>
        <dbReference type="ARBA" id="ARBA00023157"/>
    </source>
</evidence>
<evidence type="ECO:0000259" key="3">
    <source>
        <dbReference type="Pfam" id="PF23283"/>
    </source>
</evidence>
<name>A0A816Q0E1_9BILA</name>
<reference evidence="4" key="1">
    <citation type="submission" date="2021-02" db="EMBL/GenBank/DDBJ databases">
        <authorList>
            <person name="Nowell W R."/>
        </authorList>
    </citation>
    <scope>NUCLEOTIDE SEQUENCE</scope>
</reference>
<proteinExistence type="predicted"/>
<feature type="domain" description="UMOD/GP2/OIT3-like D8C" evidence="3">
    <location>
        <begin position="29"/>
        <end position="103"/>
    </location>
</feature>
<dbReference type="Proteomes" id="UP000663887">
    <property type="component" value="Unassembled WGS sequence"/>
</dbReference>
<dbReference type="EMBL" id="CAJNRG010003322">
    <property type="protein sequence ID" value="CAF2056070.1"/>
    <property type="molecule type" value="Genomic_DNA"/>
</dbReference>
<dbReference type="InterPro" id="IPR057774">
    <property type="entry name" value="D8C_UMOD/GP2/OIT3-like"/>
</dbReference>
<evidence type="ECO:0000313" key="5">
    <source>
        <dbReference type="Proteomes" id="UP000663887"/>
    </source>
</evidence>
<keyword evidence="2" id="KW-1015">Disulfide bond</keyword>
<dbReference type="Pfam" id="PF23283">
    <property type="entry name" value="D8C_UMOD"/>
    <property type="match status" value="1"/>
</dbReference>